<dbReference type="GO" id="GO:0006935">
    <property type="term" value="P:chemotaxis"/>
    <property type="evidence" value="ECO:0007669"/>
    <property type="project" value="UniProtKB-KW"/>
</dbReference>
<dbReference type="GO" id="GO:0071973">
    <property type="term" value="P:bacterial-type flagellum-dependent cell motility"/>
    <property type="evidence" value="ECO:0007669"/>
    <property type="project" value="InterPro"/>
</dbReference>
<keyword evidence="7" id="KW-1005">Bacterial flagellum biogenesis</keyword>
<dbReference type="GO" id="GO:0044781">
    <property type="term" value="P:bacterial-type flagellum organization"/>
    <property type="evidence" value="ECO:0007669"/>
    <property type="project" value="UniProtKB-KW"/>
</dbReference>
<dbReference type="NCBIfam" id="TIGR02473">
    <property type="entry name" value="flagell_FliJ"/>
    <property type="match status" value="1"/>
</dbReference>
<organism evidence="13 14">
    <name type="scientific">Peptoanaerobacter stomatis</name>
    <dbReference type="NCBI Taxonomy" id="796937"/>
    <lineage>
        <taxon>Bacteria</taxon>
        <taxon>Bacillati</taxon>
        <taxon>Bacillota</taxon>
        <taxon>Clostridia</taxon>
        <taxon>Peptostreptococcales</taxon>
        <taxon>Filifactoraceae</taxon>
        <taxon>Peptoanaerobacter</taxon>
    </lineage>
</organism>
<dbReference type="EMBL" id="AFZE01000002">
    <property type="protein sequence ID" value="EHL16619.1"/>
    <property type="molecule type" value="Genomic_DNA"/>
</dbReference>
<reference evidence="12 15" key="1">
    <citation type="submission" date="2011-08" db="EMBL/GenBank/DDBJ databases">
        <title>The Genome Sequence of Eubacteriaceae bacterium ACC19a.</title>
        <authorList>
            <consortium name="The Broad Institute Genome Sequencing Platform"/>
            <person name="Earl A."/>
            <person name="Ward D."/>
            <person name="Feldgarden M."/>
            <person name="Gevers D."/>
            <person name="Sizova M."/>
            <person name="Hazen A."/>
            <person name="Epstein S."/>
            <person name="Young S.K."/>
            <person name="Zeng Q."/>
            <person name="Gargeya S."/>
            <person name="Fitzgerald M."/>
            <person name="Haas B."/>
            <person name="Abouelleil A."/>
            <person name="Alvarado L."/>
            <person name="Arachchi H.M."/>
            <person name="Berlin A."/>
            <person name="Brown A."/>
            <person name="Chapman S.B."/>
            <person name="Chen Z."/>
            <person name="Dunbar C."/>
            <person name="Freedman E."/>
            <person name="Gearin G."/>
            <person name="Gellesch M."/>
            <person name="Goldberg J."/>
            <person name="Griggs A."/>
            <person name="Gujja S."/>
            <person name="Heiman D."/>
            <person name="Howarth C."/>
            <person name="Larson L."/>
            <person name="Lui A."/>
            <person name="MacDonald P.J.P."/>
            <person name="Montmayeur A."/>
            <person name="Murphy C."/>
            <person name="Neiman D."/>
            <person name="Pearson M."/>
            <person name="Priest M."/>
            <person name="Roberts A."/>
            <person name="Saif S."/>
            <person name="Shea T."/>
            <person name="Shenoy N."/>
            <person name="Sisk P."/>
            <person name="Stolte C."/>
            <person name="Sykes S."/>
            <person name="Wortman J."/>
            <person name="Nusbaum C."/>
            <person name="Birren B."/>
        </authorList>
    </citation>
    <scope>NUCLEOTIDE SEQUENCE [LARGE SCALE GENOMIC DNA]</scope>
    <source>
        <strain evidence="12 15">ACC19a</strain>
    </source>
</reference>
<dbReference type="RefSeq" id="WP_009525401.1">
    <property type="nucleotide sequence ID" value="NZ_JBQMYE010000061.1"/>
</dbReference>
<keyword evidence="8" id="KW-0653">Protein transport</keyword>
<evidence type="ECO:0000256" key="6">
    <source>
        <dbReference type="ARBA" id="ARBA00022500"/>
    </source>
</evidence>
<evidence type="ECO:0000256" key="10">
    <source>
        <dbReference type="ARBA" id="ARBA00023225"/>
    </source>
</evidence>
<evidence type="ECO:0000256" key="5">
    <source>
        <dbReference type="ARBA" id="ARBA00022475"/>
    </source>
</evidence>
<dbReference type="Proteomes" id="UP000003379">
    <property type="component" value="Unassembled WGS sequence"/>
</dbReference>
<comment type="caution">
    <text evidence="13">The sequence shown here is derived from an EMBL/GenBank/DDBJ whole genome shotgun (WGS) entry which is preliminary data.</text>
</comment>
<dbReference type="STRING" id="796937.HMPREF9630_00455"/>
<dbReference type="GO" id="GO:0009288">
    <property type="term" value="C:bacterial-type flagellum"/>
    <property type="evidence" value="ECO:0007669"/>
    <property type="project" value="InterPro"/>
</dbReference>
<dbReference type="Pfam" id="PF02050">
    <property type="entry name" value="FliJ"/>
    <property type="match status" value="1"/>
</dbReference>
<keyword evidence="13" id="KW-0969">Cilium</keyword>
<keyword evidence="10" id="KW-1006">Bacterial flagellum protein export</keyword>
<keyword evidence="9" id="KW-0472">Membrane</keyword>
<evidence type="ECO:0000313" key="14">
    <source>
        <dbReference type="Proteomes" id="UP000003379"/>
    </source>
</evidence>
<dbReference type="InterPro" id="IPR053716">
    <property type="entry name" value="Flag_assembly_chemotaxis_eff"/>
</dbReference>
<accession>G9XAI3</accession>
<protein>
    <recommendedName>
        <fullName evidence="3">Flagellar FliJ protein</fullName>
    </recommendedName>
</protein>
<evidence type="ECO:0000256" key="11">
    <source>
        <dbReference type="SAM" id="Coils"/>
    </source>
</evidence>
<dbReference type="GO" id="GO:0005886">
    <property type="term" value="C:plasma membrane"/>
    <property type="evidence" value="ECO:0007669"/>
    <property type="project" value="UniProtKB-SubCell"/>
</dbReference>
<evidence type="ECO:0000313" key="13">
    <source>
        <dbReference type="EMBL" id="EHL20003.1"/>
    </source>
</evidence>
<keyword evidence="6" id="KW-0145">Chemotaxis</keyword>
<sequence>MSYKFRLQKVLDVKEKAEDNKKNEVYIANKELLKANEQLQELKLELTQKGIEREEKNKKGTSIIEAIQLNKYIDYLCSLIKIKELEICELNKKLEIKKEEYIESRKERKSYENLKDKDYARYMTKEAKEEEKIIDEIVSFSSRKL</sequence>
<evidence type="ECO:0000313" key="12">
    <source>
        <dbReference type="EMBL" id="EHL16619.1"/>
    </source>
</evidence>
<evidence type="ECO:0000256" key="2">
    <source>
        <dbReference type="ARBA" id="ARBA00010004"/>
    </source>
</evidence>
<keyword evidence="11" id="KW-0175">Coiled coil</keyword>
<proteinExistence type="inferred from homology"/>
<dbReference type="AlphaFoldDB" id="G9XAI3"/>
<dbReference type="PATRIC" id="fig|796937.3.peg.359"/>
<evidence type="ECO:0000256" key="7">
    <source>
        <dbReference type="ARBA" id="ARBA00022795"/>
    </source>
</evidence>
<feature type="coiled-coil region" evidence="11">
    <location>
        <begin position="25"/>
        <end position="59"/>
    </location>
</feature>
<evidence type="ECO:0000256" key="4">
    <source>
        <dbReference type="ARBA" id="ARBA00022448"/>
    </source>
</evidence>
<dbReference type="Gene3D" id="1.10.287.1700">
    <property type="match status" value="1"/>
</dbReference>
<evidence type="ECO:0000256" key="8">
    <source>
        <dbReference type="ARBA" id="ARBA00022927"/>
    </source>
</evidence>
<comment type="similarity">
    <text evidence="2">Belongs to the FliJ family.</text>
</comment>
<keyword evidence="5" id="KW-1003">Cell membrane</keyword>
<evidence type="ECO:0000256" key="1">
    <source>
        <dbReference type="ARBA" id="ARBA00004413"/>
    </source>
</evidence>
<name>G9XAI3_9FIRM</name>
<dbReference type="InterPro" id="IPR012823">
    <property type="entry name" value="Flagell_FliJ"/>
</dbReference>
<accession>G9WYB5</accession>
<evidence type="ECO:0000256" key="9">
    <source>
        <dbReference type="ARBA" id="ARBA00023136"/>
    </source>
</evidence>
<gene>
    <name evidence="13" type="ORF">HMPREF9628_01000</name>
    <name evidence="12" type="ORF">HMPREF9629_01166</name>
</gene>
<evidence type="ECO:0000256" key="3">
    <source>
        <dbReference type="ARBA" id="ARBA00020392"/>
    </source>
</evidence>
<dbReference type="EMBL" id="AFZG01000012">
    <property type="protein sequence ID" value="EHL20003.1"/>
    <property type="molecule type" value="Genomic_DNA"/>
</dbReference>
<dbReference type="HOGENOM" id="CLU_139638_1_2_9"/>
<keyword evidence="13" id="KW-0966">Cell projection</keyword>
<dbReference type="Proteomes" id="UP000006437">
    <property type="component" value="Unassembled WGS sequence"/>
</dbReference>
<dbReference type="GO" id="GO:0015031">
    <property type="term" value="P:protein transport"/>
    <property type="evidence" value="ECO:0007669"/>
    <property type="project" value="UniProtKB-KW"/>
</dbReference>
<comment type="subcellular location">
    <subcellularLocation>
        <location evidence="1">Cell membrane</location>
        <topology evidence="1">Peripheral membrane protein</topology>
        <orientation evidence="1">Cytoplasmic side</orientation>
    </subcellularLocation>
</comment>
<keyword evidence="4" id="KW-0813">Transport</keyword>
<keyword evidence="13" id="KW-0282">Flagellum</keyword>
<reference evidence="13 14" key="2">
    <citation type="submission" date="2011-08" db="EMBL/GenBank/DDBJ databases">
        <title>The Genome Sequence of Eubacteriaceae bacterium CM5.</title>
        <authorList>
            <consortium name="The Broad Institute Genome Sequencing Platform"/>
            <person name="Earl A."/>
            <person name="Ward D."/>
            <person name="Feldgarden M."/>
            <person name="Gevers D."/>
            <person name="Sizova M."/>
            <person name="Hazen A."/>
            <person name="Epstein S."/>
            <person name="Young S.K."/>
            <person name="Zeng Q."/>
            <person name="Gargeya S."/>
            <person name="Fitzgerald M."/>
            <person name="Haas B."/>
            <person name="Abouelleil A."/>
            <person name="Alvarado L."/>
            <person name="Arachchi H.M."/>
            <person name="Berlin A."/>
            <person name="Brown A."/>
            <person name="Chapman S.B."/>
            <person name="Chen Z."/>
            <person name="Dunbar C."/>
            <person name="Freedman E."/>
            <person name="Gearin G."/>
            <person name="Gellesch M."/>
            <person name="Goldberg J."/>
            <person name="Griggs A."/>
            <person name="Gujja S."/>
            <person name="Heiman D."/>
            <person name="Howarth C."/>
            <person name="Larson L."/>
            <person name="Lui A."/>
            <person name="MacDonald P.J.P."/>
            <person name="Montmayeur A."/>
            <person name="Murphy C."/>
            <person name="Neiman D."/>
            <person name="Pearson M."/>
            <person name="Priest M."/>
            <person name="Roberts A."/>
            <person name="Saif S."/>
            <person name="Shea T."/>
            <person name="Shenoy N."/>
            <person name="Sisk P."/>
            <person name="Stolte C."/>
            <person name="Sykes S."/>
            <person name="Wortman J."/>
            <person name="Nusbaum C."/>
            <person name="Birren B."/>
        </authorList>
    </citation>
    <scope>NUCLEOTIDE SEQUENCE [LARGE SCALE GENOMIC DNA]</scope>
    <source>
        <strain evidence="13 14">CM5</strain>
    </source>
</reference>
<evidence type="ECO:0000313" key="15">
    <source>
        <dbReference type="Proteomes" id="UP000006437"/>
    </source>
</evidence>